<comment type="caution">
    <text evidence="1">The sequence shown here is derived from an EMBL/GenBank/DDBJ whole genome shotgun (WGS) entry which is preliminary data.</text>
</comment>
<proteinExistence type="predicted"/>
<organism evidence="1 2">
    <name type="scientific">Potamilus streckersoni</name>
    <dbReference type="NCBI Taxonomy" id="2493646"/>
    <lineage>
        <taxon>Eukaryota</taxon>
        <taxon>Metazoa</taxon>
        <taxon>Spiralia</taxon>
        <taxon>Lophotrochozoa</taxon>
        <taxon>Mollusca</taxon>
        <taxon>Bivalvia</taxon>
        <taxon>Autobranchia</taxon>
        <taxon>Heteroconchia</taxon>
        <taxon>Palaeoheterodonta</taxon>
        <taxon>Unionida</taxon>
        <taxon>Unionoidea</taxon>
        <taxon>Unionidae</taxon>
        <taxon>Ambleminae</taxon>
        <taxon>Lampsilini</taxon>
        <taxon>Potamilus</taxon>
    </lineage>
</organism>
<reference evidence="1" key="2">
    <citation type="journal article" date="2021" name="Genome Biol. Evol.">
        <title>Developing a high-quality reference genome for a parasitic bivalve with doubly uniparental inheritance (Bivalvia: Unionida).</title>
        <authorList>
            <person name="Smith C.H."/>
        </authorList>
    </citation>
    <scope>NUCLEOTIDE SEQUENCE</scope>
    <source>
        <strain evidence="1">CHS0354</strain>
        <tissue evidence="1">Mantle</tissue>
    </source>
</reference>
<reference evidence="1" key="3">
    <citation type="submission" date="2023-05" db="EMBL/GenBank/DDBJ databases">
        <authorList>
            <person name="Smith C.H."/>
        </authorList>
    </citation>
    <scope>NUCLEOTIDE SEQUENCE</scope>
    <source>
        <strain evidence="1">CHS0354</strain>
        <tissue evidence="1">Mantle</tissue>
    </source>
</reference>
<dbReference type="Proteomes" id="UP001195483">
    <property type="component" value="Unassembled WGS sequence"/>
</dbReference>
<accession>A0AAE0W578</accession>
<name>A0AAE0W578_9BIVA</name>
<gene>
    <name evidence="1" type="ORF">CHS0354_029538</name>
</gene>
<protein>
    <submittedName>
        <fullName evidence="1">Uncharacterized protein</fullName>
    </submittedName>
</protein>
<keyword evidence="2" id="KW-1185">Reference proteome</keyword>
<dbReference type="EMBL" id="JAEAOA010001767">
    <property type="protein sequence ID" value="KAK3600675.1"/>
    <property type="molecule type" value="Genomic_DNA"/>
</dbReference>
<evidence type="ECO:0000313" key="1">
    <source>
        <dbReference type="EMBL" id="KAK3600675.1"/>
    </source>
</evidence>
<sequence>MEMRALSPLVLRSFQFNSHVTVLVLPLNLPQPSLAHNSTGRGVVKVSEGGVQFGCYHVDIITLLEASATIRNGLEFTTWPYKIPM</sequence>
<dbReference type="AlphaFoldDB" id="A0AAE0W578"/>
<reference evidence="1" key="1">
    <citation type="journal article" date="2021" name="Genome Biol. Evol.">
        <title>A High-Quality Reference Genome for a Parasitic Bivalve with Doubly Uniparental Inheritance (Bivalvia: Unionida).</title>
        <authorList>
            <person name="Smith C.H."/>
        </authorList>
    </citation>
    <scope>NUCLEOTIDE SEQUENCE</scope>
    <source>
        <strain evidence="1">CHS0354</strain>
    </source>
</reference>
<evidence type="ECO:0000313" key="2">
    <source>
        <dbReference type="Proteomes" id="UP001195483"/>
    </source>
</evidence>